<accession>A0A1F6PA19</accession>
<organism evidence="1 2">
    <name type="scientific">Candidatus Magasanikbacteria bacterium RIFOXYD1_FULL_40_23</name>
    <dbReference type="NCBI Taxonomy" id="1798705"/>
    <lineage>
        <taxon>Bacteria</taxon>
        <taxon>Candidatus Magasanikiibacteriota</taxon>
    </lineage>
</organism>
<dbReference type="SUPFAM" id="SSF158446">
    <property type="entry name" value="IVS-encoded protein-like"/>
    <property type="match status" value="1"/>
</dbReference>
<dbReference type="Pfam" id="PF05635">
    <property type="entry name" value="23S_rRNA_IVP"/>
    <property type="match status" value="1"/>
</dbReference>
<proteinExistence type="predicted"/>
<dbReference type="EMBL" id="MFRA01000005">
    <property type="protein sequence ID" value="OGH92784.1"/>
    <property type="molecule type" value="Genomic_DNA"/>
</dbReference>
<name>A0A1F6PA19_9BACT</name>
<dbReference type="InterPro" id="IPR012657">
    <property type="entry name" value="23S_rRNA-intervening_sequence"/>
</dbReference>
<dbReference type="AlphaFoldDB" id="A0A1F6PA19"/>
<dbReference type="NCBIfam" id="TIGR02436">
    <property type="entry name" value="four helix bundle protein"/>
    <property type="match status" value="1"/>
</dbReference>
<evidence type="ECO:0000313" key="2">
    <source>
        <dbReference type="Proteomes" id="UP000176634"/>
    </source>
</evidence>
<dbReference type="CDD" id="cd16377">
    <property type="entry name" value="23S_rRNA_IVP_like"/>
    <property type="match status" value="1"/>
</dbReference>
<evidence type="ECO:0008006" key="3">
    <source>
        <dbReference type="Google" id="ProtNLM"/>
    </source>
</evidence>
<protein>
    <recommendedName>
        <fullName evidence="3">Four helix bundle protein</fullName>
    </recommendedName>
</protein>
<dbReference type="STRING" id="1798705.A2563_03895"/>
<sequence length="130" mass="14754">MNYEARKINSFVDLNAWQEGHKLVLEIYEITKKFPSAENFGLTSQMQRSAVSITSNIAEGFGRQTYKDKTHFYFISAGSLTELHNQVIISKDLKYITIEKFGVIGGQIIKVQKILNGLIKSSKSRIIHNS</sequence>
<dbReference type="PANTHER" id="PTHR38471">
    <property type="entry name" value="FOUR HELIX BUNDLE PROTEIN"/>
    <property type="match status" value="1"/>
</dbReference>
<dbReference type="Gene3D" id="1.20.1440.60">
    <property type="entry name" value="23S rRNA-intervening sequence"/>
    <property type="match status" value="1"/>
</dbReference>
<evidence type="ECO:0000313" key="1">
    <source>
        <dbReference type="EMBL" id="OGH92784.1"/>
    </source>
</evidence>
<dbReference type="PANTHER" id="PTHR38471:SF2">
    <property type="entry name" value="FOUR HELIX BUNDLE PROTEIN"/>
    <property type="match status" value="1"/>
</dbReference>
<dbReference type="InterPro" id="IPR036583">
    <property type="entry name" value="23S_rRNA_IVS_sf"/>
</dbReference>
<gene>
    <name evidence="1" type="ORF">A2563_03895</name>
</gene>
<reference evidence="1 2" key="1">
    <citation type="journal article" date="2016" name="Nat. Commun.">
        <title>Thousands of microbial genomes shed light on interconnected biogeochemical processes in an aquifer system.</title>
        <authorList>
            <person name="Anantharaman K."/>
            <person name="Brown C.T."/>
            <person name="Hug L.A."/>
            <person name="Sharon I."/>
            <person name="Castelle C.J."/>
            <person name="Probst A.J."/>
            <person name="Thomas B.C."/>
            <person name="Singh A."/>
            <person name="Wilkins M.J."/>
            <person name="Karaoz U."/>
            <person name="Brodie E.L."/>
            <person name="Williams K.H."/>
            <person name="Hubbard S.S."/>
            <person name="Banfield J.F."/>
        </authorList>
    </citation>
    <scope>NUCLEOTIDE SEQUENCE [LARGE SCALE GENOMIC DNA]</scope>
</reference>
<dbReference type="Proteomes" id="UP000176634">
    <property type="component" value="Unassembled WGS sequence"/>
</dbReference>
<comment type="caution">
    <text evidence="1">The sequence shown here is derived from an EMBL/GenBank/DDBJ whole genome shotgun (WGS) entry which is preliminary data.</text>
</comment>